<accession>A0A2W5EXV6</accession>
<evidence type="ECO:0000313" key="5">
    <source>
        <dbReference type="EMBL" id="PZP48821.1"/>
    </source>
</evidence>
<dbReference type="InterPro" id="IPR004114">
    <property type="entry name" value="THUMP_dom"/>
</dbReference>
<keyword evidence="3" id="KW-0694">RNA-binding</keyword>
<evidence type="ECO:0000313" key="6">
    <source>
        <dbReference type="Proteomes" id="UP000249645"/>
    </source>
</evidence>
<dbReference type="PANTHER" id="PTHR47313:SF1">
    <property type="entry name" value="RIBOSOMAL RNA LARGE SUBUNIT METHYLTRANSFERASE K_L"/>
    <property type="match status" value="1"/>
</dbReference>
<dbReference type="GO" id="GO:0070043">
    <property type="term" value="F:rRNA (guanine-N7-)-methyltransferase activity"/>
    <property type="evidence" value="ECO:0007669"/>
    <property type="project" value="TreeGrafter"/>
</dbReference>
<reference evidence="5 6" key="1">
    <citation type="submission" date="2017-11" db="EMBL/GenBank/DDBJ databases">
        <title>Infants hospitalized years apart are colonized by the same room-sourced microbial strains.</title>
        <authorList>
            <person name="Brooks B."/>
            <person name="Olm M.R."/>
            <person name="Firek B.A."/>
            <person name="Baker R."/>
            <person name="Thomas B.C."/>
            <person name="Morowitz M.J."/>
            <person name="Banfield J.F."/>
        </authorList>
    </citation>
    <scope>NUCLEOTIDE SEQUENCE [LARGE SCALE GENOMIC DNA]</scope>
    <source>
        <strain evidence="5">S2_009_000_R2_76</strain>
    </source>
</reference>
<evidence type="ECO:0000256" key="2">
    <source>
        <dbReference type="ARBA" id="ARBA00022679"/>
    </source>
</evidence>
<evidence type="ECO:0000256" key="1">
    <source>
        <dbReference type="ARBA" id="ARBA00022603"/>
    </source>
</evidence>
<keyword evidence="1 5" id="KW-0489">Methyltransferase</keyword>
<comment type="caution">
    <text evidence="5">The sequence shown here is derived from an EMBL/GenBank/DDBJ whole genome shotgun (WGS) entry which is preliminary data.</text>
</comment>
<dbReference type="AlphaFoldDB" id="A0A2W5EXV6"/>
<dbReference type="Gene3D" id="3.40.50.150">
    <property type="entry name" value="Vaccinia Virus protein VP39"/>
    <property type="match status" value="1"/>
</dbReference>
<dbReference type="Pfam" id="PF02926">
    <property type="entry name" value="THUMP"/>
    <property type="match status" value="1"/>
</dbReference>
<dbReference type="Pfam" id="PF01170">
    <property type="entry name" value="UPF0020"/>
    <property type="match status" value="1"/>
</dbReference>
<dbReference type="Pfam" id="PF22020">
    <property type="entry name" value="RlmL_1st"/>
    <property type="match status" value="1"/>
</dbReference>
<dbReference type="SUPFAM" id="SSF53335">
    <property type="entry name" value="S-adenosyl-L-methionine-dependent methyltransferases"/>
    <property type="match status" value="1"/>
</dbReference>
<evidence type="ECO:0000259" key="4">
    <source>
        <dbReference type="PROSITE" id="PS51165"/>
    </source>
</evidence>
<dbReference type="SMART" id="SM00981">
    <property type="entry name" value="THUMP"/>
    <property type="match status" value="1"/>
</dbReference>
<dbReference type="InterPro" id="IPR029063">
    <property type="entry name" value="SAM-dependent_MTases_sf"/>
</dbReference>
<evidence type="ECO:0000256" key="3">
    <source>
        <dbReference type="PROSITE-ProRule" id="PRU00529"/>
    </source>
</evidence>
<dbReference type="InterPro" id="IPR054170">
    <property type="entry name" value="RlmL_1st"/>
</dbReference>
<keyword evidence="2 5" id="KW-0808">Transferase</keyword>
<dbReference type="GO" id="GO:0008990">
    <property type="term" value="F:rRNA (guanine-N2-)-methyltransferase activity"/>
    <property type="evidence" value="ECO:0007669"/>
    <property type="project" value="TreeGrafter"/>
</dbReference>
<protein>
    <submittedName>
        <fullName evidence="5">RNA methyltransferase</fullName>
    </submittedName>
</protein>
<organism evidence="5 6">
    <name type="scientific">Pseudopedobacter saltans</name>
    <dbReference type="NCBI Taxonomy" id="151895"/>
    <lineage>
        <taxon>Bacteria</taxon>
        <taxon>Pseudomonadati</taxon>
        <taxon>Bacteroidota</taxon>
        <taxon>Sphingobacteriia</taxon>
        <taxon>Sphingobacteriales</taxon>
        <taxon>Sphingobacteriaceae</taxon>
        <taxon>Pseudopedobacter</taxon>
    </lineage>
</organism>
<feature type="domain" description="THUMP" evidence="4">
    <location>
        <begin position="49"/>
        <end position="160"/>
    </location>
</feature>
<proteinExistence type="predicted"/>
<name>A0A2W5EXV6_9SPHI</name>
<sequence length="393" mass="44535">MISFRKTGDITITCHNRLAPFLAEEVKALGFTPSEVFLTGVKLTGNLIDCIKLNLYLRCASQVLFSLKKFEANDPEEVYNAAKSIEWEKMLPVNTYFTITSNVSNSTINNSMFANVKVKDAIVDRMRRKTGRRPNTGSDPEAAVFHLYWKNEQAELFIDTSGHSLGRHGYRKFPGKAPMLEALSSAVILATNWDKKSPLINPMCGSGTLAIEAALIATNRYPGLYRNNYGFMHILGYEDFVYEEEMENMRKNIRIVPNLKIFASDHSREAIKTTRLNASAADVLDIIKLETCDFEASTITENGDGIVIMNPEYGLRLGEIEELEETYSRIGNFFKKKCAGYTGYIFTGNLDLAKKIGLKPKRKIEFFNSKIDCRLFMYELYKGTKRVFTTEQP</sequence>
<dbReference type="EMBL" id="QFOI01000144">
    <property type="protein sequence ID" value="PZP48821.1"/>
    <property type="molecule type" value="Genomic_DNA"/>
</dbReference>
<dbReference type="PANTHER" id="PTHR47313">
    <property type="entry name" value="RIBOSOMAL RNA LARGE SUBUNIT METHYLTRANSFERASE K/L"/>
    <property type="match status" value="1"/>
</dbReference>
<dbReference type="Proteomes" id="UP000249645">
    <property type="component" value="Unassembled WGS sequence"/>
</dbReference>
<dbReference type="GO" id="GO:0003723">
    <property type="term" value="F:RNA binding"/>
    <property type="evidence" value="ECO:0007669"/>
    <property type="project" value="UniProtKB-UniRule"/>
</dbReference>
<dbReference type="Gene3D" id="3.30.2130.30">
    <property type="match status" value="1"/>
</dbReference>
<dbReference type="PROSITE" id="PS51165">
    <property type="entry name" value="THUMP"/>
    <property type="match status" value="1"/>
</dbReference>
<gene>
    <name evidence="5" type="ORF">DI598_09315</name>
</gene>
<dbReference type="InterPro" id="IPR000241">
    <property type="entry name" value="RlmKL-like_Mtase"/>
</dbReference>
<dbReference type="CDD" id="cd11715">
    <property type="entry name" value="THUMP_AdoMetMT"/>
    <property type="match status" value="1"/>
</dbReference>